<dbReference type="OrthoDB" id="477305at2"/>
<feature type="domain" description="Transposase IS4 N-terminal" evidence="1">
    <location>
        <begin position="71"/>
        <end position="111"/>
    </location>
</feature>
<dbReference type="AlphaFoldDB" id="A0A4Q9HZK3"/>
<keyword evidence="3" id="KW-1185">Reference proteome</keyword>
<dbReference type="InterPro" id="IPR024473">
    <property type="entry name" value="Transposases_IS4_N"/>
</dbReference>
<dbReference type="EMBL" id="SIXH01000027">
    <property type="protein sequence ID" value="TBO60732.1"/>
    <property type="molecule type" value="Genomic_DNA"/>
</dbReference>
<protein>
    <recommendedName>
        <fullName evidence="1">Transposase IS4 N-terminal domain-containing protein</fullName>
    </recommendedName>
</protein>
<evidence type="ECO:0000313" key="3">
    <source>
        <dbReference type="Proteomes" id="UP000292452"/>
    </source>
</evidence>
<name>A0A4Q9HZK3_STRKA</name>
<reference evidence="2 3" key="1">
    <citation type="submission" date="2019-02" db="EMBL/GenBank/DDBJ databases">
        <title>Draft Genome Sequence of Streptomyces sp. AM-2504, identified by 16S rRNA comparative analysis as a Streptomyces Kasugaensis strain.</title>
        <authorList>
            <person name="Napolioni V."/>
            <person name="Giuliodori A.M."/>
            <person name="Spurio R."/>
            <person name="Fabbretti A."/>
        </authorList>
    </citation>
    <scope>NUCLEOTIDE SEQUENCE [LARGE SCALE GENOMIC DNA]</scope>
    <source>
        <strain evidence="2 3">AM-2504</strain>
    </source>
</reference>
<proteinExistence type="predicted"/>
<evidence type="ECO:0000259" key="1">
    <source>
        <dbReference type="Pfam" id="PF13006"/>
    </source>
</evidence>
<organism evidence="2 3">
    <name type="scientific">Streptomyces kasugaensis</name>
    <dbReference type="NCBI Taxonomy" id="1946"/>
    <lineage>
        <taxon>Bacteria</taxon>
        <taxon>Bacillati</taxon>
        <taxon>Actinomycetota</taxon>
        <taxon>Actinomycetes</taxon>
        <taxon>Kitasatosporales</taxon>
        <taxon>Streptomycetaceae</taxon>
        <taxon>Streptomyces</taxon>
    </lineage>
</organism>
<sequence length="144" mass="15841">MQGRVVKPWMGPSNCSCRRAPWPRSAETGPLVDAVKPTKVFLPRKRPPLSRQCATAVLSRTIQVADGVFAPGHLGKLTQHAPFELVDDVLARTHMVEKRLRRLPSCVGMHFRRGVPRSMDTWAHAATVSLAAERCSCSNSTDDG</sequence>
<evidence type="ECO:0000313" key="2">
    <source>
        <dbReference type="EMBL" id="TBO60732.1"/>
    </source>
</evidence>
<dbReference type="Proteomes" id="UP000292452">
    <property type="component" value="Unassembled WGS sequence"/>
</dbReference>
<dbReference type="Pfam" id="PF13006">
    <property type="entry name" value="Nterm_IS4"/>
    <property type="match status" value="1"/>
</dbReference>
<accession>A0A4Q9HZK3</accession>
<comment type="caution">
    <text evidence="2">The sequence shown here is derived from an EMBL/GenBank/DDBJ whole genome shotgun (WGS) entry which is preliminary data.</text>
</comment>
<gene>
    <name evidence="2" type="ORF">EYS09_04960</name>
</gene>